<evidence type="ECO:0000313" key="3">
    <source>
        <dbReference type="EMBL" id="KAJ1150148.1"/>
    </source>
</evidence>
<evidence type="ECO:0008006" key="5">
    <source>
        <dbReference type="Google" id="ProtNLM"/>
    </source>
</evidence>
<feature type="coiled-coil region" evidence="1">
    <location>
        <begin position="294"/>
        <end position="367"/>
    </location>
</feature>
<feature type="compositionally biased region" description="Basic and acidic residues" evidence="2">
    <location>
        <begin position="1012"/>
        <end position="1028"/>
    </location>
</feature>
<dbReference type="PANTHER" id="PTHR47899:SF1">
    <property type="entry name" value="COILED-COIL DOMAIN-CONTAINING PROTEIN 171"/>
    <property type="match status" value="1"/>
</dbReference>
<name>A0AAV7RGW0_PLEWA</name>
<gene>
    <name evidence="3" type="ORF">NDU88_002945</name>
</gene>
<protein>
    <recommendedName>
        <fullName evidence="5">Coiled-coil domain-containing protein 171</fullName>
    </recommendedName>
</protein>
<reference evidence="3" key="1">
    <citation type="journal article" date="2022" name="bioRxiv">
        <title>Sequencing and chromosome-scale assembly of the giantPleurodeles waltlgenome.</title>
        <authorList>
            <person name="Brown T."/>
            <person name="Elewa A."/>
            <person name="Iarovenko S."/>
            <person name="Subramanian E."/>
            <person name="Araus A.J."/>
            <person name="Petzold A."/>
            <person name="Susuki M."/>
            <person name="Suzuki K.-i.T."/>
            <person name="Hayashi T."/>
            <person name="Toyoda A."/>
            <person name="Oliveira C."/>
            <person name="Osipova E."/>
            <person name="Leigh N.D."/>
            <person name="Simon A."/>
            <person name="Yun M.H."/>
        </authorList>
    </citation>
    <scope>NUCLEOTIDE SEQUENCE</scope>
    <source>
        <strain evidence="3">20211129_DDA</strain>
        <tissue evidence="3">Liver</tissue>
    </source>
</reference>
<evidence type="ECO:0000313" key="4">
    <source>
        <dbReference type="Proteomes" id="UP001066276"/>
    </source>
</evidence>
<dbReference type="EMBL" id="JANPWB010000009">
    <property type="protein sequence ID" value="KAJ1150148.1"/>
    <property type="molecule type" value="Genomic_DNA"/>
</dbReference>
<keyword evidence="1" id="KW-0175">Coiled coil</keyword>
<sequence length="1064" mass="123424">MKKVFMMTSVNWNISTHDLKRLSTAVGELTSELEMSPNRMQTEFSVIIELRRKLNFIEEEKLEMASLYNEELSKRESQLTVLRSQVERGEAVLQSLEYDLAVARKDASIERCSLEQMLVNANKEQEILKVQNEDLRQRLSSVEDLIKLSQHNWEEKQNQFQSDLEEKDGVIKKCNKEIEKVNSEKNYLNKKLQEQDKSIQNMQKKFEDLQAERKSYLDSIQRQEDNLNYYYKREDVLKHELEAAALREQTLAKEVEAHIQDSKINSDLLLLRIKELEKCLQTEKASQDEAMFNLDKLRKQYTDLEISFQKEKANADEWSQKLLQSQEAYKCTLNKLTVEMEDKDKAIESFSKKCQKLEKSCGDLQKDLDQVRACNASLEDATRDYCRELKLLVNSFSNQCAKIRFHTDGPLTPSFLLKSLKEMLLAYECQITLKSNELADTRERYEEKKKESDAVEECKLYLSRKLQESNKQLTLVTGELDELRKAHVKNQCMIDSLQKELKNTNECLEREKESATRRCQQAESYMQAMNDELEEKKKCFYSIYQHLVSGRVLPKTDILMGTFTIDELYAAIQEHTTYLLQELEKEKQNVVKHEKIRREKSDAMSSLQKTCDETLKNYSNQMKAREISWQKQKKDLELQFAALLQESQLRAEKCQEIAEKNKENNDVLEKIKDQLSIENVKCKDQLTTMKEENTSLLIACALMAGALNSLYSRSCALSIQKELLQDQLKTYEIVKKDIMAMSQAFFNAEEKRKHGAKLKKKQAKSMIHVFRKGVIVVLAANRLQYFGQSCNSLFTWIDGINEGPGILVCGITSPGLSAQKNEQQLHDLVNWFRNSDLLGEITSSVSDLKHILDTVGMSSRSSARLIINAARSCFSKLMETLSVRIARAPLSRNLLRASDRGSLSQSLSHGLHKVDSNALKAGIMFNRPILKSVASLQRHICEFTQRLQKCEEERRSMRLEKADLKHTIQKLNVETQQLQDQLVKCWHINLTEANTRLNSKDQYPIPADRHLSYHDQDRNIKEDSKSKAESIVQTDKQYNHHDQEMYQLEESIHKAESCLRLSVK</sequence>
<dbReference type="Proteomes" id="UP001066276">
    <property type="component" value="Chromosome 5"/>
</dbReference>
<feature type="region of interest" description="Disordered" evidence="2">
    <location>
        <begin position="1012"/>
        <end position="1033"/>
    </location>
</feature>
<comment type="caution">
    <text evidence="3">The sequence shown here is derived from an EMBL/GenBank/DDBJ whole genome shotgun (WGS) entry which is preliminary data.</text>
</comment>
<proteinExistence type="predicted"/>
<dbReference type="InterPro" id="IPR038820">
    <property type="entry name" value="CCDC171"/>
</dbReference>
<feature type="coiled-coil region" evidence="1">
    <location>
        <begin position="118"/>
        <end position="226"/>
    </location>
</feature>
<keyword evidence="4" id="KW-1185">Reference proteome</keyword>
<dbReference type="PANTHER" id="PTHR47899">
    <property type="entry name" value="COILED-COIL DOMAIN-CONTAINING PROTEIN 171"/>
    <property type="match status" value="1"/>
</dbReference>
<evidence type="ECO:0000256" key="2">
    <source>
        <dbReference type="SAM" id="MobiDB-lite"/>
    </source>
</evidence>
<organism evidence="3 4">
    <name type="scientific">Pleurodeles waltl</name>
    <name type="common">Iberian ribbed newt</name>
    <dbReference type="NCBI Taxonomy" id="8319"/>
    <lineage>
        <taxon>Eukaryota</taxon>
        <taxon>Metazoa</taxon>
        <taxon>Chordata</taxon>
        <taxon>Craniata</taxon>
        <taxon>Vertebrata</taxon>
        <taxon>Euteleostomi</taxon>
        <taxon>Amphibia</taxon>
        <taxon>Batrachia</taxon>
        <taxon>Caudata</taxon>
        <taxon>Salamandroidea</taxon>
        <taxon>Salamandridae</taxon>
        <taxon>Pleurodelinae</taxon>
        <taxon>Pleurodeles</taxon>
    </lineage>
</organism>
<accession>A0AAV7RGW0</accession>
<feature type="coiled-coil region" evidence="1">
    <location>
        <begin position="431"/>
        <end position="532"/>
    </location>
</feature>
<feature type="coiled-coil region" evidence="1">
    <location>
        <begin position="947"/>
        <end position="981"/>
    </location>
</feature>
<dbReference type="AlphaFoldDB" id="A0AAV7RGW0"/>
<feature type="coiled-coil region" evidence="1">
    <location>
        <begin position="654"/>
        <end position="692"/>
    </location>
</feature>
<evidence type="ECO:0000256" key="1">
    <source>
        <dbReference type="SAM" id="Coils"/>
    </source>
</evidence>